<dbReference type="InterPro" id="IPR050950">
    <property type="entry name" value="HTH-type_LysR_regulators"/>
</dbReference>
<evidence type="ECO:0000256" key="4">
    <source>
        <dbReference type="ARBA" id="ARBA00023163"/>
    </source>
</evidence>
<dbReference type="Proteomes" id="UP000184292">
    <property type="component" value="Unassembled WGS sequence"/>
</dbReference>
<dbReference type="AlphaFoldDB" id="A0A1M6AER1"/>
<dbReference type="PANTHER" id="PTHR30419:SF8">
    <property type="entry name" value="NITROGEN ASSIMILATION TRANSCRIPTIONAL ACTIVATOR-RELATED"/>
    <property type="match status" value="1"/>
</dbReference>
<protein>
    <submittedName>
        <fullName evidence="6">DNA-binding transcriptional regulator, LysR family</fullName>
    </submittedName>
</protein>
<dbReference type="GO" id="GO:0003677">
    <property type="term" value="F:DNA binding"/>
    <property type="evidence" value="ECO:0007669"/>
    <property type="project" value="UniProtKB-KW"/>
</dbReference>
<dbReference type="PROSITE" id="PS50931">
    <property type="entry name" value="HTH_LYSR"/>
    <property type="match status" value="1"/>
</dbReference>
<evidence type="ECO:0000313" key="7">
    <source>
        <dbReference type="Proteomes" id="UP000184292"/>
    </source>
</evidence>
<dbReference type="CDD" id="cd05466">
    <property type="entry name" value="PBP2_LTTR_substrate"/>
    <property type="match status" value="1"/>
</dbReference>
<proteinExistence type="inferred from homology"/>
<comment type="similarity">
    <text evidence="1">Belongs to the LysR transcriptional regulatory family.</text>
</comment>
<reference evidence="6 7" key="1">
    <citation type="submission" date="2016-11" db="EMBL/GenBank/DDBJ databases">
        <authorList>
            <person name="Jaros S."/>
            <person name="Januszkiewicz K."/>
            <person name="Wedrychowicz H."/>
        </authorList>
    </citation>
    <scope>NUCLEOTIDE SEQUENCE [LARGE SCALE GENOMIC DNA]</scope>
    <source>
        <strain evidence="6 7">DSM 100565</strain>
    </source>
</reference>
<evidence type="ECO:0000256" key="3">
    <source>
        <dbReference type="ARBA" id="ARBA00023125"/>
    </source>
</evidence>
<dbReference type="PRINTS" id="PR00039">
    <property type="entry name" value="HTHLYSR"/>
</dbReference>
<gene>
    <name evidence="6" type="ORF">SAMN05444417_0398</name>
</gene>
<feature type="domain" description="HTH lysR-type" evidence="5">
    <location>
        <begin position="3"/>
        <end position="60"/>
    </location>
</feature>
<sequence>MIDLMTHLFRLQAIVEEGSLRRAAVKLGVTQPALSRSIAQIEERLGQPLLERHARGVEPTAFGREVLSSVLRLSRQWELEEQELLTSAGPAKKVLRIEAGPLWRVVVLPALLGPLKEAHPDLKVELANLKSGSTVEGILEGRVDVMCGGLQFASDLPPRLSHRSFTVFHDRVIAREDHPLFDRAQGGELPPEALLDYPWLVYSGDPVYELEIAHAATERLGREPDIRITCESLNSAMRVLQQSDCISILPDGALVETRDPALVPVPVAMGRRRAPSGMIFRDEMADWPPLRTLMALCEAHFGEHAAQEAIG</sequence>
<keyword evidence="3 6" id="KW-0238">DNA-binding</keyword>
<dbReference type="STRING" id="1447782.SAMN05444417_0398"/>
<evidence type="ECO:0000259" key="5">
    <source>
        <dbReference type="PROSITE" id="PS50931"/>
    </source>
</evidence>
<dbReference type="PANTHER" id="PTHR30419">
    <property type="entry name" value="HTH-TYPE TRANSCRIPTIONAL REGULATOR YBHD"/>
    <property type="match status" value="1"/>
</dbReference>
<keyword evidence="4" id="KW-0804">Transcription</keyword>
<dbReference type="GO" id="GO:0003700">
    <property type="term" value="F:DNA-binding transcription factor activity"/>
    <property type="evidence" value="ECO:0007669"/>
    <property type="project" value="InterPro"/>
</dbReference>
<keyword evidence="2" id="KW-0805">Transcription regulation</keyword>
<organism evidence="6 7">
    <name type="scientific">Wenxinia saemankumensis</name>
    <dbReference type="NCBI Taxonomy" id="1447782"/>
    <lineage>
        <taxon>Bacteria</taxon>
        <taxon>Pseudomonadati</taxon>
        <taxon>Pseudomonadota</taxon>
        <taxon>Alphaproteobacteria</taxon>
        <taxon>Rhodobacterales</taxon>
        <taxon>Roseobacteraceae</taxon>
        <taxon>Wenxinia</taxon>
    </lineage>
</organism>
<accession>A0A1M6AER1</accession>
<dbReference type="EMBL" id="FQYO01000001">
    <property type="protein sequence ID" value="SHI35020.1"/>
    <property type="molecule type" value="Genomic_DNA"/>
</dbReference>
<evidence type="ECO:0000256" key="1">
    <source>
        <dbReference type="ARBA" id="ARBA00009437"/>
    </source>
</evidence>
<dbReference type="Pfam" id="PF03466">
    <property type="entry name" value="LysR_substrate"/>
    <property type="match status" value="1"/>
</dbReference>
<dbReference type="InterPro" id="IPR000847">
    <property type="entry name" value="LysR_HTH_N"/>
</dbReference>
<dbReference type="SUPFAM" id="SSF46785">
    <property type="entry name" value="Winged helix' DNA-binding domain"/>
    <property type="match status" value="1"/>
</dbReference>
<keyword evidence="7" id="KW-1185">Reference proteome</keyword>
<name>A0A1M6AER1_9RHOB</name>
<dbReference type="RefSeq" id="WP_073326060.1">
    <property type="nucleotide sequence ID" value="NZ_FQYO01000001.1"/>
</dbReference>
<dbReference type="Pfam" id="PF00126">
    <property type="entry name" value="HTH_1"/>
    <property type="match status" value="1"/>
</dbReference>
<dbReference type="InterPro" id="IPR036390">
    <property type="entry name" value="WH_DNA-bd_sf"/>
</dbReference>
<dbReference type="SUPFAM" id="SSF53850">
    <property type="entry name" value="Periplasmic binding protein-like II"/>
    <property type="match status" value="1"/>
</dbReference>
<dbReference type="Gene3D" id="1.10.10.10">
    <property type="entry name" value="Winged helix-like DNA-binding domain superfamily/Winged helix DNA-binding domain"/>
    <property type="match status" value="1"/>
</dbReference>
<dbReference type="InterPro" id="IPR005119">
    <property type="entry name" value="LysR_subst-bd"/>
</dbReference>
<evidence type="ECO:0000313" key="6">
    <source>
        <dbReference type="EMBL" id="SHI35020.1"/>
    </source>
</evidence>
<dbReference type="GO" id="GO:0005829">
    <property type="term" value="C:cytosol"/>
    <property type="evidence" value="ECO:0007669"/>
    <property type="project" value="TreeGrafter"/>
</dbReference>
<dbReference type="Gene3D" id="3.40.190.10">
    <property type="entry name" value="Periplasmic binding protein-like II"/>
    <property type="match status" value="2"/>
</dbReference>
<dbReference type="InterPro" id="IPR036388">
    <property type="entry name" value="WH-like_DNA-bd_sf"/>
</dbReference>
<evidence type="ECO:0000256" key="2">
    <source>
        <dbReference type="ARBA" id="ARBA00023015"/>
    </source>
</evidence>